<accession>A0A918EX04</accession>
<evidence type="ECO:0000313" key="1">
    <source>
        <dbReference type="EMBL" id="GGQ84613.1"/>
    </source>
</evidence>
<protein>
    <submittedName>
        <fullName evidence="1">Uncharacterized protein</fullName>
    </submittedName>
</protein>
<keyword evidence="2" id="KW-1185">Reference proteome</keyword>
<organism evidence="1 2">
    <name type="scientific">Streptomyces pilosus</name>
    <dbReference type="NCBI Taxonomy" id="28893"/>
    <lineage>
        <taxon>Bacteria</taxon>
        <taxon>Bacillati</taxon>
        <taxon>Actinomycetota</taxon>
        <taxon>Actinomycetes</taxon>
        <taxon>Kitasatosporales</taxon>
        <taxon>Streptomycetaceae</taxon>
        <taxon>Streptomyces</taxon>
    </lineage>
</organism>
<dbReference type="Proteomes" id="UP000656732">
    <property type="component" value="Unassembled WGS sequence"/>
</dbReference>
<dbReference type="EMBL" id="BMTU01000006">
    <property type="protein sequence ID" value="GGQ84613.1"/>
    <property type="molecule type" value="Genomic_DNA"/>
</dbReference>
<sequence>MWKRRKHARRPETVAPELCDLCARTFPEAEAVRGYVADSSSAHPTDEWHDGLRRVTACCGAHLDVLREAYGRRPFVVEELWAAKISRVMMAGPPELSMERLACRTGLDEPDIRRAIAWHNERRRRLNG</sequence>
<name>A0A918EX04_9ACTN</name>
<dbReference type="AlphaFoldDB" id="A0A918EX04"/>
<evidence type="ECO:0000313" key="2">
    <source>
        <dbReference type="Proteomes" id="UP000656732"/>
    </source>
</evidence>
<reference evidence="1" key="1">
    <citation type="journal article" date="2014" name="Int. J. Syst. Evol. Microbiol.">
        <title>Complete genome sequence of Corynebacterium casei LMG S-19264T (=DSM 44701T), isolated from a smear-ripened cheese.</title>
        <authorList>
            <consortium name="US DOE Joint Genome Institute (JGI-PGF)"/>
            <person name="Walter F."/>
            <person name="Albersmeier A."/>
            <person name="Kalinowski J."/>
            <person name="Ruckert C."/>
        </authorList>
    </citation>
    <scope>NUCLEOTIDE SEQUENCE</scope>
    <source>
        <strain evidence="1">JCM 4403</strain>
    </source>
</reference>
<reference evidence="1" key="2">
    <citation type="submission" date="2020-09" db="EMBL/GenBank/DDBJ databases">
        <authorList>
            <person name="Sun Q."/>
            <person name="Ohkuma M."/>
        </authorList>
    </citation>
    <scope>NUCLEOTIDE SEQUENCE</scope>
    <source>
        <strain evidence="1">JCM 4403</strain>
    </source>
</reference>
<gene>
    <name evidence="1" type="ORF">GCM10010280_34250</name>
</gene>
<comment type="caution">
    <text evidence="1">The sequence shown here is derived from an EMBL/GenBank/DDBJ whole genome shotgun (WGS) entry which is preliminary data.</text>
</comment>
<proteinExistence type="predicted"/>
<dbReference type="RefSeq" id="WP_189558766.1">
    <property type="nucleotide sequence ID" value="NZ_BMTE01000005.1"/>
</dbReference>